<dbReference type="Gene3D" id="6.10.140.270">
    <property type="match status" value="1"/>
</dbReference>
<keyword evidence="7" id="KW-0175">Coiled coil</keyword>
<evidence type="ECO:0000256" key="1">
    <source>
        <dbReference type="ARBA" id="ARBA00004201"/>
    </source>
</evidence>
<evidence type="ECO:0000256" key="2">
    <source>
        <dbReference type="ARBA" id="ARBA00009639"/>
    </source>
</evidence>
<feature type="compositionally biased region" description="Basic and acidic residues" evidence="8">
    <location>
        <begin position="471"/>
        <end position="481"/>
    </location>
</feature>
<dbReference type="GO" id="GO:0000932">
    <property type="term" value="C:P-body"/>
    <property type="evidence" value="ECO:0007669"/>
    <property type="project" value="UniProtKB-SubCell"/>
</dbReference>
<dbReference type="InterPro" id="IPR045152">
    <property type="entry name" value="EDC4-like"/>
</dbReference>
<feature type="compositionally biased region" description="Low complexity" evidence="8">
    <location>
        <begin position="559"/>
        <end position="586"/>
    </location>
</feature>
<comment type="subcellular location">
    <subcellularLocation>
        <location evidence="1">Cytoplasm</location>
        <location evidence="1">P-body</location>
    </subcellularLocation>
</comment>
<dbReference type="SMART" id="SM00320">
    <property type="entry name" value="WD40"/>
    <property type="match status" value="3"/>
</dbReference>
<dbReference type="InterPro" id="IPR001680">
    <property type="entry name" value="WD40_rpt"/>
</dbReference>
<evidence type="ECO:0000259" key="9">
    <source>
        <dbReference type="Pfam" id="PF21289"/>
    </source>
</evidence>
<dbReference type="SUPFAM" id="SSF50978">
    <property type="entry name" value="WD40 repeat-like"/>
    <property type="match status" value="1"/>
</dbReference>
<dbReference type="EMBL" id="JALJOQ010000040">
    <property type="protein sequence ID" value="KAK9805896.1"/>
    <property type="molecule type" value="Genomic_DNA"/>
</dbReference>
<dbReference type="PROSITE" id="PS50082">
    <property type="entry name" value="WD_REPEATS_2"/>
    <property type="match status" value="1"/>
</dbReference>
<evidence type="ECO:0000256" key="4">
    <source>
        <dbReference type="ARBA" id="ARBA00022574"/>
    </source>
</evidence>
<dbReference type="PANTHER" id="PTHR15598">
    <property type="entry name" value="ENHANCER OF MRNA-DECAPPING PROTEIN 4"/>
    <property type="match status" value="1"/>
</dbReference>
<dbReference type="InterPro" id="IPR044938">
    <property type="entry name" value="EDC4_C_sf"/>
</dbReference>
<dbReference type="PANTHER" id="PTHR15598:SF5">
    <property type="entry name" value="ENHANCER OF MRNA-DECAPPING PROTEIN 4"/>
    <property type="match status" value="1"/>
</dbReference>
<dbReference type="AlphaFoldDB" id="A0AAW1P8H6"/>
<dbReference type="Gene3D" id="1.10.220.100">
    <property type="entry name" value="conserved c-terminal region of ge- 1"/>
    <property type="match status" value="1"/>
</dbReference>
<feature type="compositionally biased region" description="Polar residues" evidence="8">
    <location>
        <begin position="485"/>
        <end position="496"/>
    </location>
</feature>
<reference evidence="10 11" key="1">
    <citation type="journal article" date="2024" name="Nat. Commun.">
        <title>Phylogenomics reveals the evolutionary origins of lichenization in chlorophyte algae.</title>
        <authorList>
            <person name="Puginier C."/>
            <person name="Libourel C."/>
            <person name="Otte J."/>
            <person name="Skaloud P."/>
            <person name="Haon M."/>
            <person name="Grisel S."/>
            <person name="Petersen M."/>
            <person name="Berrin J.G."/>
            <person name="Delaux P.M."/>
            <person name="Dal Grande F."/>
            <person name="Keller J."/>
        </authorList>
    </citation>
    <scope>NUCLEOTIDE SEQUENCE [LARGE SCALE GENOMIC DNA]</scope>
    <source>
        <strain evidence="10 11">SAG 2036</strain>
    </source>
</reference>
<dbReference type="Proteomes" id="UP001465755">
    <property type="component" value="Unassembled WGS sequence"/>
</dbReference>
<evidence type="ECO:0000256" key="8">
    <source>
        <dbReference type="SAM" id="MobiDB-lite"/>
    </source>
</evidence>
<comment type="caution">
    <text evidence="10">The sequence shown here is derived from an EMBL/GenBank/DDBJ whole genome shotgun (WGS) entry which is preliminary data.</text>
</comment>
<dbReference type="Pfam" id="PF21289">
    <property type="entry name" value="EDC4_C"/>
    <property type="match status" value="1"/>
</dbReference>
<keyword evidence="11" id="KW-1185">Reference proteome</keyword>
<evidence type="ECO:0000313" key="10">
    <source>
        <dbReference type="EMBL" id="KAK9805896.1"/>
    </source>
</evidence>
<organism evidence="10 11">
    <name type="scientific">Symbiochloris irregularis</name>
    <dbReference type="NCBI Taxonomy" id="706552"/>
    <lineage>
        <taxon>Eukaryota</taxon>
        <taxon>Viridiplantae</taxon>
        <taxon>Chlorophyta</taxon>
        <taxon>core chlorophytes</taxon>
        <taxon>Trebouxiophyceae</taxon>
        <taxon>Trebouxiales</taxon>
        <taxon>Trebouxiaceae</taxon>
        <taxon>Symbiochloris</taxon>
    </lineage>
</organism>
<keyword evidence="5" id="KW-0677">Repeat</keyword>
<proteinExistence type="inferred from homology"/>
<evidence type="ECO:0000256" key="7">
    <source>
        <dbReference type="SAM" id="Coils"/>
    </source>
</evidence>
<name>A0AAW1P8H6_9CHLO</name>
<dbReference type="InterPro" id="IPR049404">
    <property type="entry name" value="EDC4_C"/>
</dbReference>
<dbReference type="Pfam" id="PF00400">
    <property type="entry name" value="WD40"/>
    <property type="match status" value="2"/>
</dbReference>
<sequence length="1016" mass="108236">MASPGPSRSLEQKLAASVSRAASTMSAAVAAGASASRIASSSKFGGQLLSNNEEATFLAQRSNKDTVTQLETVPITRMVTDNTLELRHQIAASESFICYGLRQGHIRVLHRQSAGRLLLRAHFQPITDLRFCPMSENMFASASQDGIAAIWQLREEADGTLGSICHLKVCLKGDTGTEPIRSLTWHPTTQWLVVVAVGRRLLACHFSPDQEDIEEEVDVDPNADIDKPGALSLPVEADGPITSVVFSEDGLLLAIGGHDGQVRLAKLAATDASLDDLLAQLQHTSLVDGQLAVEGEASGSLAWVGPRALVSGTHNNAALRLWHVDEHSKLQLRHMLTFAADPAGTLGPLNHLSAVADAGLLVLGNARWEAMYIVHLDEDRSAFDSVAEFRGLLPVISLHARWDPHTAVFQLFCIQTEAVQQYTLRPEQCIPADGNKGREQLLVTPTQLMREARLAASRSNSQASILSELHQDEFTSRHSRPESPLAQSTFAATSEESGSHEGPGTGAGLPSPFDSSGVSQVKILKRQGPGMRPPLAPEAPRAASPTQTVLSSAPPAPIPAESAPTASASNSATAPTPLDSSTPSSTHLQLPTNAPPPPSFAAARPTAAAAAAAATKLKASRAENKALMEGLHRDVAKELAAGQQRSLKSIKEEVKKEGKRLEAAHEAQVAKANKAHGKALAEERRAVLQEEHQHMERLLAAISASINRDLPERLETILKAQLARLPPPLAPQALQSAVAAALATSLPGELSGSAMQSCLEKALNVQLKAALRAPLKESFRTSFEQQLLPAFDAACQNLFSQVQATFAGGLAEHLQAAGGANAQVASSLQAALGQAQATAELLANDVAEGQRTLIRLAAANAAESASPGRTSTADAVDIDPKVQLTQLINQERYEDAFHKVLESGDVELVEWLCGEVDPGDVCSREPVPLSQGVLLSLLAQLSMNLMQDTSAKLEWMRETAMVIDPEDPTLNQHMRTPLQGVFGQLKDLGPKLSGKDASLHRTVTHLVNALLHRLKY</sequence>
<dbReference type="Gene3D" id="2.130.10.10">
    <property type="entry name" value="YVTN repeat-like/Quinoprotein amine dehydrogenase"/>
    <property type="match status" value="2"/>
</dbReference>
<dbReference type="GO" id="GO:0031087">
    <property type="term" value="P:deadenylation-independent decapping of nuclear-transcribed mRNA"/>
    <property type="evidence" value="ECO:0007669"/>
    <property type="project" value="InterPro"/>
</dbReference>
<comment type="similarity">
    <text evidence="2">Belongs to the WD repeat EDC4 family.</text>
</comment>
<keyword evidence="4 6" id="KW-0853">WD repeat</keyword>
<evidence type="ECO:0000256" key="5">
    <source>
        <dbReference type="ARBA" id="ARBA00022737"/>
    </source>
</evidence>
<evidence type="ECO:0000313" key="11">
    <source>
        <dbReference type="Proteomes" id="UP001465755"/>
    </source>
</evidence>
<feature type="region of interest" description="Disordered" evidence="8">
    <location>
        <begin position="471"/>
        <end position="607"/>
    </location>
</feature>
<keyword evidence="3" id="KW-0963">Cytoplasm</keyword>
<protein>
    <recommendedName>
        <fullName evidence="9">Enhancer of mRNA-decapping protein 4 C-terminal domain-containing protein</fullName>
    </recommendedName>
</protein>
<dbReference type="InterPro" id="IPR036322">
    <property type="entry name" value="WD40_repeat_dom_sf"/>
</dbReference>
<dbReference type="InterPro" id="IPR015943">
    <property type="entry name" value="WD40/YVTN_repeat-like_dom_sf"/>
</dbReference>
<gene>
    <name evidence="10" type="ORF">WJX73_002358</name>
</gene>
<evidence type="ECO:0000256" key="6">
    <source>
        <dbReference type="PROSITE-ProRule" id="PRU00221"/>
    </source>
</evidence>
<evidence type="ECO:0000256" key="3">
    <source>
        <dbReference type="ARBA" id="ARBA00022490"/>
    </source>
</evidence>
<feature type="repeat" description="WD" evidence="6">
    <location>
        <begin position="119"/>
        <end position="154"/>
    </location>
</feature>
<accession>A0AAW1P8H6</accession>
<feature type="coiled-coil region" evidence="7">
    <location>
        <begin position="647"/>
        <end position="698"/>
    </location>
</feature>
<feature type="domain" description="Enhancer of mRNA-decapping protein 4 C-terminal" evidence="9">
    <location>
        <begin position="885"/>
        <end position="986"/>
    </location>
</feature>